<dbReference type="InParanoid" id="A0A5Q0BEZ9"/>
<sequence>MSVAVRSVLSDISGQGKYHLREVEEDLAQTHLLLTEAIGKLALSFDGICQAVAMHRKILDDLKCAGIENVDGCDGKQVMALRALSQDLARHISAAVTGLQFEDMTSQLIGRMQKRVEGMRIMLALLEATDALEKENAEFVEQEVALLQMSQQIRAESQRVDAQLRKAVGQKHMESGEIELF</sequence>
<evidence type="ECO:0000313" key="2">
    <source>
        <dbReference type="Proteomes" id="UP000325755"/>
    </source>
</evidence>
<dbReference type="KEGG" id="mmob:F6R98_07225"/>
<dbReference type="AlphaFoldDB" id="A0A5Q0BEZ9"/>
<name>A0A5Q0BEZ9_9GAMM</name>
<dbReference type="OrthoDB" id="5573670at2"/>
<proteinExistence type="predicted"/>
<organism evidence="1 2">
    <name type="scientific">Candidatus Methylospira mobilis</name>
    <dbReference type="NCBI Taxonomy" id="1808979"/>
    <lineage>
        <taxon>Bacteria</taxon>
        <taxon>Pseudomonadati</taxon>
        <taxon>Pseudomonadota</taxon>
        <taxon>Gammaproteobacteria</taxon>
        <taxon>Methylococcales</taxon>
        <taxon>Methylococcaceae</taxon>
        <taxon>Candidatus Methylospira</taxon>
    </lineage>
</organism>
<protein>
    <submittedName>
        <fullName evidence="1">Chemotaxis protein</fullName>
    </submittedName>
</protein>
<evidence type="ECO:0000313" key="1">
    <source>
        <dbReference type="EMBL" id="QFY42443.1"/>
    </source>
</evidence>
<keyword evidence="2" id="KW-1185">Reference proteome</keyword>
<dbReference type="RefSeq" id="WP_153248438.1">
    <property type="nucleotide sequence ID" value="NZ_CP044205.1"/>
</dbReference>
<dbReference type="Proteomes" id="UP000325755">
    <property type="component" value="Chromosome"/>
</dbReference>
<gene>
    <name evidence="1" type="ORF">F6R98_07225</name>
</gene>
<reference evidence="1 2" key="1">
    <citation type="submission" date="2019-09" db="EMBL/GenBank/DDBJ databases">
        <title>Ecophysiology of the spiral-shaped methanotroph Methylospira mobilis as revealed by the complete genome sequence.</title>
        <authorList>
            <person name="Oshkin I.Y."/>
            <person name="Dedysh S.N."/>
            <person name="Miroshnikov K."/>
            <person name="Danilova O.V."/>
            <person name="Hakobyan A."/>
            <person name="Liesack W."/>
        </authorList>
    </citation>
    <scope>NUCLEOTIDE SEQUENCE [LARGE SCALE GENOMIC DNA]</scope>
    <source>
        <strain evidence="1 2">Shm1</strain>
    </source>
</reference>
<dbReference type="EMBL" id="CP044205">
    <property type="protein sequence ID" value="QFY42443.1"/>
    <property type="molecule type" value="Genomic_DNA"/>
</dbReference>
<accession>A0A5Q0BEZ9</accession>